<accession>A0ACB6QGV4</accession>
<evidence type="ECO:0000313" key="2">
    <source>
        <dbReference type="Proteomes" id="UP000799755"/>
    </source>
</evidence>
<reference evidence="1" key="1">
    <citation type="journal article" date="2020" name="Stud. Mycol.">
        <title>101 Dothideomycetes genomes: a test case for predicting lifestyles and emergence of pathogens.</title>
        <authorList>
            <person name="Haridas S."/>
            <person name="Albert R."/>
            <person name="Binder M."/>
            <person name="Bloem J."/>
            <person name="Labutti K."/>
            <person name="Salamov A."/>
            <person name="Andreopoulos B."/>
            <person name="Baker S."/>
            <person name="Barry K."/>
            <person name="Bills G."/>
            <person name="Bluhm B."/>
            <person name="Cannon C."/>
            <person name="Castanera R."/>
            <person name="Culley D."/>
            <person name="Daum C."/>
            <person name="Ezra D."/>
            <person name="Gonzalez J."/>
            <person name="Henrissat B."/>
            <person name="Kuo A."/>
            <person name="Liang C."/>
            <person name="Lipzen A."/>
            <person name="Lutzoni F."/>
            <person name="Magnuson J."/>
            <person name="Mondo S."/>
            <person name="Nolan M."/>
            <person name="Ohm R."/>
            <person name="Pangilinan J."/>
            <person name="Park H.-J."/>
            <person name="Ramirez L."/>
            <person name="Alfaro M."/>
            <person name="Sun H."/>
            <person name="Tritt A."/>
            <person name="Yoshinaga Y."/>
            <person name="Zwiers L.-H."/>
            <person name="Turgeon B."/>
            <person name="Goodwin S."/>
            <person name="Spatafora J."/>
            <person name="Crous P."/>
            <person name="Grigoriev I."/>
        </authorList>
    </citation>
    <scope>NUCLEOTIDE SEQUENCE</scope>
    <source>
        <strain evidence="1">ATCC 200398</strain>
    </source>
</reference>
<dbReference type="Proteomes" id="UP000799755">
    <property type="component" value="Unassembled WGS sequence"/>
</dbReference>
<protein>
    <submittedName>
        <fullName evidence="1">Uncharacterized protein</fullName>
    </submittedName>
</protein>
<comment type="caution">
    <text evidence="1">The sequence shown here is derived from an EMBL/GenBank/DDBJ whole genome shotgun (WGS) entry which is preliminary data.</text>
</comment>
<name>A0ACB6QGV4_9PLEO</name>
<dbReference type="EMBL" id="MU003530">
    <property type="protein sequence ID" value="KAF2465337.1"/>
    <property type="molecule type" value="Genomic_DNA"/>
</dbReference>
<proteinExistence type="predicted"/>
<gene>
    <name evidence="1" type="ORF">BDR25DRAFT_378998</name>
</gene>
<evidence type="ECO:0000313" key="1">
    <source>
        <dbReference type="EMBL" id="KAF2465337.1"/>
    </source>
</evidence>
<organism evidence="1 2">
    <name type="scientific">Lindgomyces ingoldianus</name>
    <dbReference type="NCBI Taxonomy" id="673940"/>
    <lineage>
        <taxon>Eukaryota</taxon>
        <taxon>Fungi</taxon>
        <taxon>Dikarya</taxon>
        <taxon>Ascomycota</taxon>
        <taxon>Pezizomycotina</taxon>
        <taxon>Dothideomycetes</taxon>
        <taxon>Pleosporomycetidae</taxon>
        <taxon>Pleosporales</taxon>
        <taxon>Lindgomycetaceae</taxon>
        <taxon>Lindgomyces</taxon>
    </lineage>
</organism>
<keyword evidence="2" id="KW-1185">Reference proteome</keyword>
<sequence length="421" mass="45727">MSDNRLDQEWVREELIPFLARVWGKRQDCAIRYDWTEDVHRAEDQVNSIRDYDNSAYTVERLRQALYIPGVIYAHPGSQVYAVAQDIGLSIAIFVRYALTYGGYQLATLDHTWNPSVVQGAMELRKSVLGDSVPGSVGFGKSMQSTYSEKNRQLAVHARSGPAAVHSAQKRGGDWWSFVGTDQGGLGSFYPAYSSSAPPPGPAIGDFSGVLARFSPMLSLSQPRQVSWDIPDGSRYYGSYNGYSKSSHGPVHPRGCGKGSRWKNKASETAMGAQSRISSSWSAHHHHWAWPCMTSGPALPTSQAYYSITGTVGSYETQQGSMVPPYAAGRINASVSQRQGGHRSGQVNGSRPCAYSGMPGAHFNINRDISSPSTASSFHTASSVGSALRAEASEYVPKTGLRGTASEFHPSAKSRNKSIEK</sequence>